<name>A0A917KM42_9PROT</name>
<keyword evidence="2" id="KW-1185">Reference proteome</keyword>
<dbReference type="InterPro" id="IPR029058">
    <property type="entry name" value="AB_hydrolase_fold"/>
</dbReference>
<sequence>MQDGESLRNAKGWAGNQPAAIPMADEIAAIEQQLKQQGAGEEDLGARILAARLRWPHDLRLQLLQGSWLEATGRGDDAAACFRTAQAEHPANPWPAVRLVELLLRQRRQEEARGDFRASVWGGTAPERTRLGLLSVTTASIPDVAGREAYLRSLLSQHPDDRFVLLKLAVLRYRQKDRPAAEALFAEAARLGPMTDEAQLIQLDLHFAAARFEAAYGLARDLQARHPDRVEFARRSIQAALFLHRLDEVIAQLQTALLRWPEDWLLLFRYNRCPLPGEVDRKLFAALSTRQEALTGNDRWLFQYAIASLRHADAGPTLAMLQALAASATVGHMAAPLAAALAAYPPEHWANPRAVSNACDDDVQLLPQPGAVATIILFSSVAGGLGYLPFGLADGLLRQRLVNVIYLRDRNHRAFTSGVRALGADHTAMIDALQTMTRRLGVPVVTMGSSIAGVAAIRAATQLHARAAISFAGPVNLGADATEDEAPPGAARGTRDSLFASFTAADPDIVRMVRAAPATQVHQCFGADFAPDVAVARLLEPLANVRLHPEPGCADHFAIEHAIASGSFLAILDAALPDQVAA</sequence>
<dbReference type="InterPro" id="IPR011990">
    <property type="entry name" value="TPR-like_helical_dom_sf"/>
</dbReference>
<reference evidence="1" key="2">
    <citation type="submission" date="2020-09" db="EMBL/GenBank/DDBJ databases">
        <authorList>
            <person name="Sun Q."/>
            <person name="Zhou Y."/>
        </authorList>
    </citation>
    <scope>NUCLEOTIDE SEQUENCE</scope>
    <source>
        <strain evidence="1">CGMCC 1.3617</strain>
    </source>
</reference>
<organism evidence="1 2">
    <name type="scientific">Neoroseomonas lacus</name>
    <dbReference type="NCBI Taxonomy" id="287609"/>
    <lineage>
        <taxon>Bacteria</taxon>
        <taxon>Pseudomonadati</taxon>
        <taxon>Pseudomonadota</taxon>
        <taxon>Alphaproteobacteria</taxon>
        <taxon>Acetobacterales</taxon>
        <taxon>Acetobacteraceae</taxon>
        <taxon>Neoroseomonas</taxon>
    </lineage>
</organism>
<evidence type="ECO:0000313" key="2">
    <source>
        <dbReference type="Proteomes" id="UP000661507"/>
    </source>
</evidence>
<comment type="caution">
    <text evidence="1">The sequence shown here is derived from an EMBL/GenBank/DDBJ whole genome shotgun (WGS) entry which is preliminary data.</text>
</comment>
<evidence type="ECO:0008006" key="3">
    <source>
        <dbReference type="Google" id="ProtNLM"/>
    </source>
</evidence>
<dbReference type="SUPFAM" id="SSF48452">
    <property type="entry name" value="TPR-like"/>
    <property type="match status" value="1"/>
</dbReference>
<dbReference type="AlphaFoldDB" id="A0A917KM42"/>
<accession>A0A917KM42</accession>
<proteinExistence type="predicted"/>
<evidence type="ECO:0000313" key="1">
    <source>
        <dbReference type="EMBL" id="GGJ20267.1"/>
    </source>
</evidence>
<dbReference type="Proteomes" id="UP000661507">
    <property type="component" value="Unassembled WGS sequence"/>
</dbReference>
<protein>
    <recommendedName>
        <fullName evidence="3">Tetratricopeptide repeat protein</fullName>
    </recommendedName>
</protein>
<dbReference type="EMBL" id="BMKW01000007">
    <property type="protein sequence ID" value="GGJ20267.1"/>
    <property type="molecule type" value="Genomic_DNA"/>
</dbReference>
<reference evidence="1" key="1">
    <citation type="journal article" date="2014" name="Int. J. Syst. Evol. Microbiol.">
        <title>Complete genome sequence of Corynebacterium casei LMG S-19264T (=DSM 44701T), isolated from a smear-ripened cheese.</title>
        <authorList>
            <consortium name="US DOE Joint Genome Institute (JGI-PGF)"/>
            <person name="Walter F."/>
            <person name="Albersmeier A."/>
            <person name="Kalinowski J."/>
            <person name="Ruckert C."/>
        </authorList>
    </citation>
    <scope>NUCLEOTIDE SEQUENCE</scope>
    <source>
        <strain evidence="1">CGMCC 1.3617</strain>
    </source>
</reference>
<dbReference type="SUPFAM" id="SSF53474">
    <property type="entry name" value="alpha/beta-Hydrolases"/>
    <property type="match status" value="1"/>
</dbReference>
<gene>
    <name evidence="1" type="ORF">GCM10011320_29440</name>
</gene>
<dbReference type="Gene3D" id="1.25.40.10">
    <property type="entry name" value="Tetratricopeptide repeat domain"/>
    <property type="match status" value="2"/>
</dbReference>